<organism evidence="8 9">
    <name type="scientific">Aphanomyces euteiches</name>
    <dbReference type="NCBI Taxonomy" id="100861"/>
    <lineage>
        <taxon>Eukaryota</taxon>
        <taxon>Sar</taxon>
        <taxon>Stramenopiles</taxon>
        <taxon>Oomycota</taxon>
        <taxon>Saprolegniomycetes</taxon>
        <taxon>Saprolegniales</taxon>
        <taxon>Verrucalvaceae</taxon>
        <taxon>Aphanomyces</taxon>
    </lineage>
</organism>
<feature type="transmembrane region" description="Helical" evidence="6">
    <location>
        <begin position="200"/>
        <end position="218"/>
    </location>
</feature>
<evidence type="ECO:0000256" key="6">
    <source>
        <dbReference type="SAM" id="Phobius"/>
    </source>
</evidence>
<dbReference type="InterPro" id="IPR036938">
    <property type="entry name" value="PAP2/HPO_sf"/>
</dbReference>
<dbReference type="VEuPathDB" id="FungiDB:AeMF1_015640"/>
<feature type="domain" description="Phosphatidic acid phosphatase type 2/haloperoxidase" evidence="7">
    <location>
        <begin position="103"/>
        <end position="245"/>
    </location>
</feature>
<dbReference type="SMART" id="SM00014">
    <property type="entry name" value="acidPPc"/>
    <property type="match status" value="1"/>
</dbReference>
<reference evidence="8 9" key="1">
    <citation type="submission" date="2019-07" db="EMBL/GenBank/DDBJ databases">
        <title>Genomics analysis of Aphanomyces spp. identifies a new class of oomycete effector associated with host adaptation.</title>
        <authorList>
            <person name="Gaulin E."/>
        </authorList>
    </citation>
    <scope>NUCLEOTIDE SEQUENCE [LARGE SCALE GENOMIC DNA]</scope>
    <source>
        <strain evidence="8 9">ATCC 201684</strain>
    </source>
</reference>
<dbReference type="InterPro" id="IPR000326">
    <property type="entry name" value="PAP2/HPO"/>
</dbReference>
<dbReference type="AlphaFoldDB" id="A0A6G0XAI8"/>
<name>A0A6G0XAI8_9STRA</name>
<evidence type="ECO:0000313" key="9">
    <source>
        <dbReference type="Proteomes" id="UP000481153"/>
    </source>
</evidence>
<feature type="transmembrane region" description="Helical" evidence="6">
    <location>
        <begin position="75"/>
        <end position="93"/>
    </location>
</feature>
<comment type="subcellular location">
    <subcellularLocation>
        <location evidence="1">Membrane</location>
        <topology evidence="1">Multi-pass membrane protein</topology>
    </subcellularLocation>
</comment>
<dbReference type="SUPFAM" id="SSF48317">
    <property type="entry name" value="Acid phosphatase/Vanadium-dependent haloperoxidase"/>
    <property type="match status" value="1"/>
</dbReference>
<keyword evidence="9" id="KW-1185">Reference proteome</keyword>
<dbReference type="GO" id="GO:0016020">
    <property type="term" value="C:membrane"/>
    <property type="evidence" value="ECO:0007669"/>
    <property type="project" value="UniProtKB-SubCell"/>
</dbReference>
<keyword evidence="5 6" id="KW-0472">Membrane</keyword>
<dbReference type="Gene3D" id="1.20.144.10">
    <property type="entry name" value="Phosphatidic acid phosphatase type 2/haloperoxidase"/>
    <property type="match status" value="1"/>
</dbReference>
<evidence type="ECO:0000256" key="1">
    <source>
        <dbReference type="ARBA" id="ARBA00004141"/>
    </source>
</evidence>
<dbReference type="Pfam" id="PF01569">
    <property type="entry name" value="PAP2"/>
    <property type="match status" value="1"/>
</dbReference>
<dbReference type="PANTHER" id="PTHR10165:SF35">
    <property type="entry name" value="RE23632P"/>
    <property type="match status" value="1"/>
</dbReference>
<proteinExistence type="inferred from homology"/>
<dbReference type="InterPro" id="IPR043216">
    <property type="entry name" value="PAP-like"/>
</dbReference>
<dbReference type="GO" id="GO:0006644">
    <property type="term" value="P:phospholipid metabolic process"/>
    <property type="evidence" value="ECO:0007669"/>
    <property type="project" value="InterPro"/>
</dbReference>
<evidence type="ECO:0000256" key="3">
    <source>
        <dbReference type="ARBA" id="ARBA00022692"/>
    </source>
</evidence>
<comment type="similarity">
    <text evidence="2">Belongs to the PA-phosphatase related phosphoesterase family.</text>
</comment>
<dbReference type="Proteomes" id="UP000481153">
    <property type="component" value="Unassembled WGS sequence"/>
</dbReference>
<accession>A0A6G0XAI8</accession>
<dbReference type="GO" id="GO:0008195">
    <property type="term" value="F:phosphatidate phosphatase activity"/>
    <property type="evidence" value="ECO:0007669"/>
    <property type="project" value="TreeGrafter"/>
</dbReference>
<gene>
    <name evidence="8" type="ORF">Ae201684_006801</name>
</gene>
<dbReference type="GO" id="GO:0046839">
    <property type="term" value="P:phospholipid dephosphorylation"/>
    <property type="evidence" value="ECO:0007669"/>
    <property type="project" value="TreeGrafter"/>
</dbReference>
<keyword evidence="4 6" id="KW-1133">Transmembrane helix</keyword>
<evidence type="ECO:0000256" key="4">
    <source>
        <dbReference type="ARBA" id="ARBA00022989"/>
    </source>
</evidence>
<dbReference type="EMBL" id="VJMJ01000085">
    <property type="protein sequence ID" value="KAF0736990.1"/>
    <property type="molecule type" value="Genomic_DNA"/>
</dbReference>
<dbReference type="PANTHER" id="PTHR10165">
    <property type="entry name" value="LIPID PHOSPHATE PHOSPHATASE"/>
    <property type="match status" value="1"/>
</dbReference>
<evidence type="ECO:0000256" key="2">
    <source>
        <dbReference type="ARBA" id="ARBA00008816"/>
    </source>
</evidence>
<protein>
    <recommendedName>
        <fullName evidence="7">Phosphatidic acid phosphatase type 2/haloperoxidase domain-containing protein</fullName>
    </recommendedName>
</protein>
<sequence>MRGSKGGKQQEASWLWEALVGVLIALASFAIPCLGVHQQSLPRIAIQTDASHTFYARDPSFDHTNVKEQVSMTKLLLISFSLPIIAHLAMQWLRPLPNATRHFTLSIIAASAMAIVATNAIKVATGRFRPNFFSMCDWDKSVLWDGVTNLCRNRGGELEGRQSFPSGHSAGSFATLFLLSLYMLGRAQSSPYLQGVNRSITFWLASIPTLVATWIAITRFQDHWHHPDDIVGGAVIGGTAGYIAYSYYFRRDPDAYEEIPSGDAN</sequence>
<comment type="caution">
    <text evidence="8">The sequence shown here is derived from an EMBL/GenBank/DDBJ whole genome shotgun (WGS) entry which is preliminary data.</text>
</comment>
<evidence type="ECO:0000259" key="7">
    <source>
        <dbReference type="SMART" id="SM00014"/>
    </source>
</evidence>
<feature type="transmembrane region" description="Helical" evidence="6">
    <location>
        <begin position="105"/>
        <end position="125"/>
    </location>
</feature>
<feature type="transmembrane region" description="Helical" evidence="6">
    <location>
        <begin position="14"/>
        <end position="36"/>
    </location>
</feature>
<feature type="transmembrane region" description="Helical" evidence="6">
    <location>
        <begin position="230"/>
        <end position="248"/>
    </location>
</feature>
<evidence type="ECO:0000256" key="5">
    <source>
        <dbReference type="ARBA" id="ARBA00023136"/>
    </source>
</evidence>
<keyword evidence="3 6" id="KW-0812">Transmembrane</keyword>
<evidence type="ECO:0000313" key="8">
    <source>
        <dbReference type="EMBL" id="KAF0736990.1"/>
    </source>
</evidence>